<keyword evidence="6 11" id="KW-0566">Pantothenate biosynthesis</keyword>
<evidence type="ECO:0000256" key="7">
    <source>
        <dbReference type="ARBA" id="ARBA00022857"/>
    </source>
</evidence>
<feature type="domain" description="Ketopantoate reductase C-terminal" evidence="13">
    <location>
        <begin position="195"/>
        <end position="317"/>
    </location>
</feature>
<evidence type="ECO:0000256" key="1">
    <source>
        <dbReference type="ARBA" id="ARBA00002919"/>
    </source>
</evidence>
<dbReference type="Gene3D" id="3.40.50.720">
    <property type="entry name" value="NAD(P)-binding Rossmann-like Domain"/>
    <property type="match status" value="1"/>
</dbReference>
<gene>
    <name evidence="14" type="ORF">ACFQ03_11910</name>
</gene>
<dbReference type="InterPro" id="IPR008927">
    <property type="entry name" value="6-PGluconate_DH-like_C_sf"/>
</dbReference>
<dbReference type="Pfam" id="PF08546">
    <property type="entry name" value="ApbA_C"/>
    <property type="match status" value="1"/>
</dbReference>
<dbReference type="Proteomes" id="UP001597120">
    <property type="component" value="Unassembled WGS sequence"/>
</dbReference>
<comment type="caution">
    <text evidence="14">The sequence shown here is derived from an EMBL/GenBank/DDBJ whole genome shotgun (WGS) entry which is preliminary data.</text>
</comment>
<dbReference type="NCBIfam" id="TIGR00745">
    <property type="entry name" value="apbA_panE"/>
    <property type="match status" value="1"/>
</dbReference>
<keyword evidence="15" id="KW-1185">Reference proteome</keyword>
<dbReference type="PANTHER" id="PTHR43765">
    <property type="entry name" value="2-DEHYDROPANTOATE 2-REDUCTASE-RELATED"/>
    <property type="match status" value="1"/>
</dbReference>
<dbReference type="SUPFAM" id="SSF48179">
    <property type="entry name" value="6-phosphogluconate dehydrogenase C-terminal domain-like"/>
    <property type="match status" value="1"/>
</dbReference>
<dbReference type="SUPFAM" id="SSF51735">
    <property type="entry name" value="NAD(P)-binding Rossmann-fold domains"/>
    <property type="match status" value="1"/>
</dbReference>
<evidence type="ECO:0000256" key="5">
    <source>
        <dbReference type="ARBA" id="ARBA00019465"/>
    </source>
</evidence>
<reference evidence="15" key="1">
    <citation type="journal article" date="2019" name="Int. J. Syst. Evol. Microbiol.">
        <title>The Global Catalogue of Microorganisms (GCM) 10K type strain sequencing project: providing services to taxonomists for standard genome sequencing and annotation.</title>
        <authorList>
            <consortium name="The Broad Institute Genomics Platform"/>
            <consortium name="The Broad Institute Genome Sequencing Center for Infectious Disease"/>
            <person name="Wu L."/>
            <person name="Ma J."/>
        </authorList>
    </citation>
    <scope>NUCLEOTIDE SEQUENCE [LARGE SCALE GENOMIC DNA]</scope>
    <source>
        <strain evidence="15">CCUG 57263</strain>
    </source>
</reference>
<dbReference type="Pfam" id="PF02558">
    <property type="entry name" value="ApbA"/>
    <property type="match status" value="1"/>
</dbReference>
<evidence type="ECO:0000256" key="2">
    <source>
        <dbReference type="ARBA" id="ARBA00004994"/>
    </source>
</evidence>
<accession>A0ABW3D8S1</accession>
<evidence type="ECO:0000259" key="12">
    <source>
        <dbReference type="Pfam" id="PF02558"/>
    </source>
</evidence>
<name>A0ABW3D8S1_9BACL</name>
<dbReference type="InterPro" id="IPR013328">
    <property type="entry name" value="6PGD_dom2"/>
</dbReference>
<keyword evidence="8 11" id="KW-0560">Oxidoreductase</keyword>
<proteinExistence type="inferred from homology"/>
<keyword evidence="7 11" id="KW-0521">NADP</keyword>
<comment type="pathway">
    <text evidence="2 11">Cofactor biosynthesis; (R)-pantothenate biosynthesis; (R)-pantoate from 3-methyl-2-oxobutanoate: step 2/2.</text>
</comment>
<dbReference type="InterPro" id="IPR013752">
    <property type="entry name" value="KPA_reductase"/>
</dbReference>
<evidence type="ECO:0000313" key="14">
    <source>
        <dbReference type="EMBL" id="MFD0869858.1"/>
    </source>
</evidence>
<evidence type="ECO:0000256" key="9">
    <source>
        <dbReference type="ARBA" id="ARBA00032024"/>
    </source>
</evidence>
<dbReference type="EC" id="1.1.1.169" evidence="4 11"/>
<comment type="function">
    <text evidence="1 11">Catalyzes the NADPH-dependent reduction of ketopantoate into pantoic acid.</text>
</comment>
<evidence type="ECO:0000259" key="13">
    <source>
        <dbReference type="Pfam" id="PF08546"/>
    </source>
</evidence>
<evidence type="ECO:0000256" key="8">
    <source>
        <dbReference type="ARBA" id="ARBA00023002"/>
    </source>
</evidence>
<evidence type="ECO:0000313" key="15">
    <source>
        <dbReference type="Proteomes" id="UP001597120"/>
    </source>
</evidence>
<dbReference type="InterPro" id="IPR013332">
    <property type="entry name" value="KPR_N"/>
</dbReference>
<dbReference type="RefSeq" id="WP_186328318.1">
    <property type="nucleotide sequence ID" value="NZ_JBHTIU010000037.1"/>
</dbReference>
<dbReference type="EMBL" id="JBHTIU010000037">
    <property type="protein sequence ID" value="MFD0869858.1"/>
    <property type="molecule type" value="Genomic_DNA"/>
</dbReference>
<comment type="catalytic activity">
    <reaction evidence="10 11">
        <text>(R)-pantoate + NADP(+) = 2-dehydropantoate + NADPH + H(+)</text>
        <dbReference type="Rhea" id="RHEA:16233"/>
        <dbReference type="ChEBI" id="CHEBI:11561"/>
        <dbReference type="ChEBI" id="CHEBI:15378"/>
        <dbReference type="ChEBI" id="CHEBI:15980"/>
        <dbReference type="ChEBI" id="CHEBI:57783"/>
        <dbReference type="ChEBI" id="CHEBI:58349"/>
        <dbReference type="EC" id="1.1.1.169"/>
    </reaction>
</comment>
<sequence>MYIRVVGGGSVGLLLAGKLAGADSIGVRVEIVCRTAVQAAEIARSGLSVISLEGERRIVKPEVSSFEEEAFAEKSKPDWILLALKQKDLDERVLKWLSRQVGTHTGVVGFQNGIGHEELLPSALPSTAIYLAVTTEGARRRSSVEVEHTGMGVTRIGRALRRGSAAMSPVHRPYEEKLVQIMHQAGFDARWTDHIERYSWNKLVINSIVNPLTALLGIRNGALIHNAELVKLAQILLAEAGTVAESRGIQLDEDLWEQIMNVCERTAANHSSMLQDVSAGRRTEIDWINGSLVRIAREEGIDAPTHRALYHLIKGMEAEE</sequence>
<dbReference type="InterPro" id="IPR003710">
    <property type="entry name" value="ApbA"/>
</dbReference>
<evidence type="ECO:0000256" key="6">
    <source>
        <dbReference type="ARBA" id="ARBA00022655"/>
    </source>
</evidence>
<evidence type="ECO:0000256" key="10">
    <source>
        <dbReference type="ARBA" id="ARBA00048793"/>
    </source>
</evidence>
<dbReference type="Gene3D" id="1.10.1040.10">
    <property type="entry name" value="N-(1-d-carboxylethyl)-l-norvaline Dehydrogenase, domain 2"/>
    <property type="match status" value="1"/>
</dbReference>
<dbReference type="PANTHER" id="PTHR43765:SF2">
    <property type="entry name" value="2-DEHYDROPANTOATE 2-REDUCTASE"/>
    <property type="match status" value="1"/>
</dbReference>
<evidence type="ECO:0000256" key="3">
    <source>
        <dbReference type="ARBA" id="ARBA00007870"/>
    </source>
</evidence>
<evidence type="ECO:0000256" key="4">
    <source>
        <dbReference type="ARBA" id="ARBA00013014"/>
    </source>
</evidence>
<protein>
    <recommendedName>
        <fullName evidence="5 11">2-dehydropantoate 2-reductase</fullName>
        <ecNumber evidence="4 11">1.1.1.169</ecNumber>
    </recommendedName>
    <alternativeName>
        <fullName evidence="9 11">Ketopantoate reductase</fullName>
    </alternativeName>
</protein>
<evidence type="ECO:0000256" key="11">
    <source>
        <dbReference type="RuleBase" id="RU362068"/>
    </source>
</evidence>
<comment type="similarity">
    <text evidence="3 11">Belongs to the ketopantoate reductase family.</text>
</comment>
<dbReference type="InterPro" id="IPR036291">
    <property type="entry name" value="NAD(P)-bd_dom_sf"/>
</dbReference>
<feature type="domain" description="Ketopantoate reductase N-terminal" evidence="12">
    <location>
        <begin position="3"/>
        <end position="158"/>
    </location>
</feature>
<dbReference type="InterPro" id="IPR050838">
    <property type="entry name" value="Ketopantoate_reductase"/>
</dbReference>
<organism evidence="14 15">
    <name type="scientific">Paenibacillus residui</name>
    <dbReference type="NCBI Taxonomy" id="629724"/>
    <lineage>
        <taxon>Bacteria</taxon>
        <taxon>Bacillati</taxon>
        <taxon>Bacillota</taxon>
        <taxon>Bacilli</taxon>
        <taxon>Bacillales</taxon>
        <taxon>Paenibacillaceae</taxon>
        <taxon>Paenibacillus</taxon>
    </lineage>
</organism>